<reference evidence="3" key="1">
    <citation type="submission" date="2016-06" db="EMBL/GenBank/DDBJ databases">
        <authorList>
            <person name="Zhan P."/>
        </authorList>
    </citation>
    <scope>NUCLEOTIDE SEQUENCE [LARGE SCALE GENOMIC DNA]</scope>
    <source>
        <strain evidence="3">T28</strain>
    </source>
</reference>
<dbReference type="OrthoDB" id="1443564at2"/>
<accession>A0A1B7ZFN8</accession>
<feature type="transmembrane region" description="Helical" evidence="1">
    <location>
        <begin position="126"/>
        <end position="145"/>
    </location>
</feature>
<proteinExistence type="predicted"/>
<protein>
    <submittedName>
        <fullName evidence="2">Uncharacterized protein</fullName>
    </submittedName>
</protein>
<keyword evidence="1" id="KW-0472">Membrane</keyword>
<keyword evidence="3" id="KW-1185">Reference proteome</keyword>
<evidence type="ECO:0000313" key="3">
    <source>
        <dbReference type="Proteomes" id="UP000092164"/>
    </source>
</evidence>
<comment type="caution">
    <text evidence="2">The sequence shown here is derived from an EMBL/GenBank/DDBJ whole genome shotgun (WGS) entry which is preliminary data.</text>
</comment>
<organism evidence="2 3">
    <name type="scientific">Maribacter hydrothermalis</name>
    <dbReference type="NCBI Taxonomy" id="1836467"/>
    <lineage>
        <taxon>Bacteria</taxon>
        <taxon>Pseudomonadati</taxon>
        <taxon>Bacteroidota</taxon>
        <taxon>Flavobacteriia</taxon>
        <taxon>Flavobacteriales</taxon>
        <taxon>Flavobacteriaceae</taxon>
        <taxon>Maribacter</taxon>
    </lineage>
</organism>
<dbReference type="EMBL" id="LZFP01000001">
    <property type="protein sequence ID" value="OBR42389.1"/>
    <property type="molecule type" value="Genomic_DNA"/>
</dbReference>
<gene>
    <name evidence="2" type="ORF">A9200_03145</name>
</gene>
<keyword evidence="1" id="KW-1133">Transmembrane helix</keyword>
<keyword evidence="1" id="KW-0812">Transmembrane</keyword>
<dbReference type="Proteomes" id="UP000092164">
    <property type="component" value="Unassembled WGS sequence"/>
</dbReference>
<evidence type="ECO:0000256" key="1">
    <source>
        <dbReference type="SAM" id="Phobius"/>
    </source>
</evidence>
<sequence length="167" mass="19414">MSQVLKFLGLKKQLQITLTYGKTEFIKFMEKDIKPDQLFFFDIFDVKQKKYYGKINHNGFKIRRSNGSLFPESQFTKVVGKISGGENNTELDISLIGWNWFIVLFMLIMTLIFGLALNDILSTKSYGVLIMLVPVFLVFLLVPIFKMRKGVKRFEKYLKAEFTKVDG</sequence>
<name>A0A1B7ZFN8_9FLAO</name>
<dbReference type="KEGG" id="mart:BTR34_11530"/>
<evidence type="ECO:0000313" key="2">
    <source>
        <dbReference type="EMBL" id="OBR42389.1"/>
    </source>
</evidence>
<feature type="transmembrane region" description="Helical" evidence="1">
    <location>
        <begin position="98"/>
        <end position="120"/>
    </location>
</feature>
<dbReference type="AlphaFoldDB" id="A0A1B7ZFN8"/>
<dbReference type="RefSeq" id="WP_068481779.1">
    <property type="nucleotide sequence ID" value="NZ_CP018760.1"/>
</dbReference>